<keyword evidence="2" id="KW-1185">Reference proteome</keyword>
<evidence type="ECO:0000313" key="2">
    <source>
        <dbReference type="Proteomes" id="UP000266673"/>
    </source>
</evidence>
<organism evidence="1 2">
    <name type="scientific">Gigaspora rosea</name>
    <dbReference type="NCBI Taxonomy" id="44941"/>
    <lineage>
        <taxon>Eukaryota</taxon>
        <taxon>Fungi</taxon>
        <taxon>Fungi incertae sedis</taxon>
        <taxon>Mucoromycota</taxon>
        <taxon>Glomeromycotina</taxon>
        <taxon>Glomeromycetes</taxon>
        <taxon>Diversisporales</taxon>
        <taxon>Gigasporaceae</taxon>
        <taxon>Gigaspora</taxon>
    </lineage>
</organism>
<dbReference type="Proteomes" id="UP000266673">
    <property type="component" value="Unassembled WGS sequence"/>
</dbReference>
<name>A0A397W9S9_9GLOM</name>
<sequence length="88" mass="10370">MEYFTLIPYDLWTLKNFICFIVGCNKDSDKNEVTRIFYSGLEEINANINAPQGKRDRARKLLDNKEADCNKVEEIWTHINERKTSLNL</sequence>
<evidence type="ECO:0000313" key="1">
    <source>
        <dbReference type="EMBL" id="RIB28296.1"/>
    </source>
</evidence>
<gene>
    <name evidence="1" type="ORF">C2G38_2239602</name>
</gene>
<protein>
    <submittedName>
        <fullName evidence="1">Uncharacterized protein</fullName>
    </submittedName>
</protein>
<proteinExistence type="predicted"/>
<dbReference type="OrthoDB" id="10332289at2759"/>
<accession>A0A397W9S9</accession>
<dbReference type="AlphaFoldDB" id="A0A397W9S9"/>
<comment type="caution">
    <text evidence="1">The sequence shown here is derived from an EMBL/GenBank/DDBJ whole genome shotgun (WGS) entry which is preliminary data.</text>
</comment>
<reference evidence="1 2" key="1">
    <citation type="submission" date="2018-06" db="EMBL/GenBank/DDBJ databases">
        <title>Comparative genomics reveals the genomic features of Rhizophagus irregularis, R. cerebriforme, R. diaphanum and Gigaspora rosea, and their symbiotic lifestyle signature.</title>
        <authorList>
            <person name="Morin E."/>
            <person name="San Clemente H."/>
            <person name="Chen E.C.H."/>
            <person name="De La Providencia I."/>
            <person name="Hainaut M."/>
            <person name="Kuo A."/>
            <person name="Kohler A."/>
            <person name="Murat C."/>
            <person name="Tang N."/>
            <person name="Roy S."/>
            <person name="Loubradou J."/>
            <person name="Henrissat B."/>
            <person name="Grigoriev I.V."/>
            <person name="Corradi N."/>
            <person name="Roux C."/>
            <person name="Martin F.M."/>
        </authorList>
    </citation>
    <scope>NUCLEOTIDE SEQUENCE [LARGE SCALE GENOMIC DNA]</scope>
    <source>
        <strain evidence="1 2">DAOM 194757</strain>
    </source>
</reference>
<dbReference type="EMBL" id="QKWP01000070">
    <property type="protein sequence ID" value="RIB28296.1"/>
    <property type="molecule type" value="Genomic_DNA"/>
</dbReference>